<dbReference type="AlphaFoldDB" id="A0A1S4KRM4"/>
<dbReference type="PANTHER" id="PTHR37984">
    <property type="entry name" value="PROTEIN CBG26694"/>
    <property type="match status" value="1"/>
</dbReference>
<dbReference type="VEuPathDB" id="VectorBase:ISCW003363"/>
<protein>
    <recommendedName>
        <fullName evidence="1">Reverse transcriptase domain-containing protein</fullName>
    </recommendedName>
</protein>
<dbReference type="PANTHER" id="PTHR37984:SF8">
    <property type="entry name" value="CCHC-TYPE DOMAIN-CONTAINING PROTEIN"/>
    <property type="match status" value="1"/>
</dbReference>
<feature type="domain" description="Reverse transcriptase" evidence="1">
    <location>
        <begin position="48"/>
        <end position="147"/>
    </location>
</feature>
<reference evidence="3" key="1">
    <citation type="submission" date="2008-03" db="EMBL/GenBank/DDBJ databases">
        <title>Annotation of Ixodes scapularis.</title>
        <authorList>
            <consortium name="Ixodes scapularis Genome Project Consortium"/>
            <person name="Caler E."/>
            <person name="Hannick L.I."/>
            <person name="Bidwell S."/>
            <person name="Joardar V."/>
            <person name="Thiagarajan M."/>
            <person name="Amedeo P."/>
            <person name="Galinsky K.J."/>
            <person name="Schobel S."/>
            <person name="Inman J."/>
            <person name="Hostetler J."/>
            <person name="Miller J."/>
            <person name="Hammond M."/>
            <person name="Megy K."/>
            <person name="Lawson D."/>
            <person name="Kodira C."/>
            <person name="Sutton G."/>
            <person name="Meyer J."/>
            <person name="Hill C.A."/>
            <person name="Birren B."/>
            <person name="Nene V."/>
            <person name="Collins F."/>
            <person name="Alarcon-Chaidez F."/>
            <person name="Wikel S."/>
            <person name="Strausberg R."/>
        </authorList>
    </citation>
    <scope>NUCLEOTIDE SEQUENCE [LARGE SCALE GENOMIC DNA]</scope>
    <source>
        <strain evidence="3">Wikel</strain>
    </source>
</reference>
<reference evidence="2" key="2">
    <citation type="submission" date="2020-05" db="UniProtKB">
        <authorList>
            <consortium name="EnsemblMetazoa"/>
        </authorList>
    </citation>
    <scope>IDENTIFICATION</scope>
    <source>
        <strain evidence="2">wikel</strain>
    </source>
</reference>
<dbReference type="InterPro" id="IPR050951">
    <property type="entry name" value="Retrovirus_Pol_polyprotein"/>
</dbReference>
<evidence type="ECO:0000313" key="3">
    <source>
        <dbReference type="Proteomes" id="UP000001555"/>
    </source>
</evidence>
<dbReference type="Proteomes" id="UP000001555">
    <property type="component" value="Unassembled WGS sequence"/>
</dbReference>
<keyword evidence="3" id="KW-1185">Reference proteome</keyword>
<accession>A0A1S4KRM4</accession>
<evidence type="ECO:0000259" key="1">
    <source>
        <dbReference type="Pfam" id="PF00078"/>
    </source>
</evidence>
<proteinExistence type="predicted"/>
<dbReference type="GO" id="GO:0071897">
    <property type="term" value="P:DNA biosynthetic process"/>
    <property type="evidence" value="ECO:0007669"/>
    <property type="project" value="UniProtKB-ARBA"/>
</dbReference>
<name>A0A1S4KRM4_IXOSC</name>
<evidence type="ECO:0000313" key="2">
    <source>
        <dbReference type="EnsemblMetazoa" id="ISCW003363-PA"/>
    </source>
</evidence>
<dbReference type="Gene3D" id="3.10.10.10">
    <property type="entry name" value="HIV Type 1 Reverse Transcriptase, subunit A, domain 1"/>
    <property type="match status" value="1"/>
</dbReference>
<organism evidence="2 3">
    <name type="scientific">Ixodes scapularis</name>
    <name type="common">Black-legged tick</name>
    <name type="synonym">Deer tick</name>
    <dbReference type="NCBI Taxonomy" id="6945"/>
    <lineage>
        <taxon>Eukaryota</taxon>
        <taxon>Metazoa</taxon>
        <taxon>Ecdysozoa</taxon>
        <taxon>Arthropoda</taxon>
        <taxon>Chelicerata</taxon>
        <taxon>Arachnida</taxon>
        <taxon>Acari</taxon>
        <taxon>Parasitiformes</taxon>
        <taxon>Ixodida</taxon>
        <taxon>Ixodoidea</taxon>
        <taxon>Ixodidae</taxon>
        <taxon>Ixodinae</taxon>
        <taxon>Ixodes</taxon>
    </lineage>
</organism>
<dbReference type="Pfam" id="PF00078">
    <property type="entry name" value="RVT_1"/>
    <property type="match status" value="1"/>
</dbReference>
<dbReference type="InterPro" id="IPR043502">
    <property type="entry name" value="DNA/RNA_pol_sf"/>
</dbReference>
<dbReference type="InterPro" id="IPR000477">
    <property type="entry name" value="RT_dom"/>
</dbReference>
<dbReference type="SUPFAM" id="SSF56672">
    <property type="entry name" value="DNA/RNA polymerases"/>
    <property type="match status" value="1"/>
</dbReference>
<dbReference type="EnsemblMetazoa" id="ISCW003363-RA">
    <property type="protein sequence ID" value="ISCW003363-PA"/>
    <property type="gene ID" value="ISCW003363"/>
</dbReference>
<dbReference type="VEuPathDB" id="VectorBase:ISCI003363"/>
<dbReference type="InParanoid" id="A0A1S4KRM4"/>
<dbReference type="EMBL" id="ABJB010506111">
    <property type="status" value="NOT_ANNOTATED_CDS"/>
    <property type="molecule type" value="Genomic_DNA"/>
</dbReference>
<sequence>AKPTVAAPRGVRSALEGTVKAERERMQANGNIKRVTEPTDWVHPIAVIKKNDGNVRMCLDPGKFNAAVIRQHDYIPVLEELFARLSGSTVLSVLDAKSTFWQLALDKQRSFLCTFVTPWGRSRFLRVPFGLSTAPEQFQQAIAQSLRVKTL</sequence>
<dbReference type="CDD" id="cd01647">
    <property type="entry name" value="RT_LTR"/>
    <property type="match status" value="1"/>
</dbReference>